<accession>A0A1H9SK73</accession>
<dbReference type="SUPFAM" id="SSF52242">
    <property type="entry name" value="Cobalamin (vitamin B12)-binding domain"/>
    <property type="match status" value="1"/>
</dbReference>
<dbReference type="AlphaFoldDB" id="A0A1H9SK73"/>
<dbReference type="InterPro" id="IPR006158">
    <property type="entry name" value="Cobalamin-bd"/>
</dbReference>
<evidence type="ECO:0000313" key="3">
    <source>
        <dbReference type="Proteomes" id="UP000198885"/>
    </source>
</evidence>
<evidence type="ECO:0000313" key="2">
    <source>
        <dbReference type="EMBL" id="SER85430.1"/>
    </source>
</evidence>
<dbReference type="RefSeq" id="WP_092690425.1">
    <property type="nucleotide sequence ID" value="NZ_FOGU01000003.1"/>
</dbReference>
<name>A0A1H9SK73_9RHOB</name>
<dbReference type="GO" id="GO:0046872">
    <property type="term" value="F:metal ion binding"/>
    <property type="evidence" value="ECO:0007669"/>
    <property type="project" value="InterPro"/>
</dbReference>
<dbReference type="InterPro" id="IPR036724">
    <property type="entry name" value="Cobalamin-bd_sf"/>
</dbReference>
<dbReference type="GO" id="GO:0031419">
    <property type="term" value="F:cobalamin binding"/>
    <property type="evidence" value="ECO:0007669"/>
    <property type="project" value="InterPro"/>
</dbReference>
<dbReference type="EMBL" id="FOGU01000003">
    <property type="protein sequence ID" value="SER85430.1"/>
    <property type="molecule type" value="Genomic_DNA"/>
</dbReference>
<feature type="domain" description="B12-binding" evidence="1">
    <location>
        <begin position="132"/>
        <end position="263"/>
    </location>
</feature>
<protein>
    <submittedName>
        <fullName evidence="2">B12 binding domain-containing protein</fullName>
    </submittedName>
</protein>
<dbReference type="Proteomes" id="UP000198885">
    <property type="component" value="Unassembled WGS sequence"/>
</dbReference>
<sequence length="264" mass="28168">MPEDQARRAMPEWQDTGAPVSSLASRALSVLAARRGARVTGLSEPFLAELEETVRHGGVDDRRRLIDRMRAARLDDVALADHYIPEAARRMGAAWCEDSMSFAEVTIGSARLQGMLREIGESWATARRAGGGPSVAVIVPADEYHTLGAMVLTGQLRRRGVSVRLVLGRPEPELRAMVASLHFDAIFLSISHTEKVAQASAMVDTVRSAARSSIPVVIGGVAMKDDSETMALTGADHATNDPDEALCRCGLVIGGARQTRSGGG</sequence>
<dbReference type="Gene3D" id="3.40.50.280">
    <property type="entry name" value="Cobalamin-binding domain"/>
    <property type="match status" value="1"/>
</dbReference>
<gene>
    <name evidence="2" type="ORF">SAMN04490244_103255</name>
</gene>
<evidence type="ECO:0000259" key="1">
    <source>
        <dbReference type="PROSITE" id="PS51332"/>
    </source>
</evidence>
<keyword evidence="3" id="KW-1185">Reference proteome</keyword>
<dbReference type="Pfam" id="PF02310">
    <property type="entry name" value="B12-binding"/>
    <property type="match status" value="1"/>
</dbReference>
<organism evidence="2 3">
    <name type="scientific">Tranquillimonas rosea</name>
    <dbReference type="NCBI Taxonomy" id="641238"/>
    <lineage>
        <taxon>Bacteria</taxon>
        <taxon>Pseudomonadati</taxon>
        <taxon>Pseudomonadota</taxon>
        <taxon>Alphaproteobacteria</taxon>
        <taxon>Rhodobacterales</taxon>
        <taxon>Roseobacteraceae</taxon>
        <taxon>Tranquillimonas</taxon>
    </lineage>
</organism>
<reference evidence="2 3" key="1">
    <citation type="submission" date="2016-10" db="EMBL/GenBank/DDBJ databases">
        <authorList>
            <person name="de Groot N.N."/>
        </authorList>
    </citation>
    <scope>NUCLEOTIDE SEQUENCE [LARGE SCALE GENOMIC DNA]</scope>
    <source>
        <strain evidence="2 3">DSM 23042</strain>
    </source>
</reference>
<dbReference type="OrthoDB" id="5498228at2"/>
<dbReference type="STRING" id="641238.SAMN04490244_103255"/>
<proteinExistence type="predicted"/>
<dbReference type="PROSITE" id="PS51332">
    <property type="entry name" value="B12_BINDING"/>
    <property type="match status" value="1"/>
</dbReference>